<reference evidence="1" key="1">
    <citation type="submission" date="2023-05" db="EMBL/GenBank/DDBJ databases">
        <title>Streptantibioticus silvisoli sp. nov., acidotolerant actinomycetes 1 from pine litter.</title>
        <authorList>
            <person name="Swiecimska M."/>
            <person name="Golinska P."/>
            <person name="Sangal V."/>
            <person name="Wachnowicz B."/>
            <person name="Goodfellow M."/>
        </authorList>
    </citation>
    <scope>NUCLEOTIDE SEQUENCE</scope>
    <source>
        <strain evidence="1">SL13</strain>
    </source>
</reference>
<gene>
    <name evidence="1" type="ORF">POF50_006955</name>
</gene>
<organism evidence="1">
    <name type="scientific">Streptantibioticus silvisoli</name>
    <dbReference type="NCBI Taxonomy" id="2705255"/>
    <lineage>
        <taxon>Bacteria</taxon>
        <taxon>Bacillati</taxon>
        <taxon>Actinomycetota</taxon>
        <taxon>Actinomycetes</taxon>
        <taxon>Kitasatosporales</taxon>
        <taxon>Streptomycetaceae</taxon>
        <taxon>Streptantibioticus</taxon>
    </lineage>
</organism>
<name>A0AA90K863_9ACTN</name>
<dbReference type="AlphaFoldDB" id="A0AA90K863"/>
<dbReference type="EMBL" id="JABXJJ020000007">
    <property type="protein sequence ID" value="MDI5969087.1"/>
    <property type="molecule type" value="Genomic_DNA"/>
</dbReference>
<proteinExistence type="predicted"/>
<dbReference type="RefSeq" id="WP_271313383.1">
    <property type="nucleotide sequence ID" value="NZ_JABXJJ020000007.1"/>
</dbReference>
<accession>A0AA90K863</accession>
<protein>
    <submittedName>
        <fullName evidence="1">Uncharacterized protein</fullName>
    </submittedName>
</protein>
<evidence type="ECO:0000313" key="1">
    <source>
        <dbReference type="EMBL" id="MDI5969087.1"/>
    </source>
</evidence>
<sequence length="189" mass="21231">MDHSKESLLVECGRILRRPEVEEVPPYLGEFTVEVTGEVEEYVARLRSLLSSAVELGATNDFEDDEVPVDDVPAWFLSVSKGGSGDIPEFARLGSEEFQRLPGSGVWSAQNWLFRFDPEDDSRGWEWWDLTRSGPSRVAVWVDCQAEDFFGCQELRWALYVAGGSKVDGPNLRRSDAWRTSVSHDSGQA</sequence>
<comment type="caution">
    <text evidence="1">The sequence shown here is derived from an EMBL/GenBank/DDBJ whole genome shotgun (WGS) entry which is preliminary data.</text>
</comment>